<dbReference type="SUPFAM" id="SSF63411">
    <property type="entry name" value="LuxS/MPP-like metallohydrolase"/>
    <property type="match status" value="2"/>
</dbReference>
<organism evidence="3">
    <name type="scientific">Leptocylindrus danicus</name>
    <dbReference type="NCBI Taxonomy" id="163516"/>
    <lineage>
        <taxon>Eukaryota</taxon>
        <taxon>Sar</taxon>
        <taxon>Stramenopiles</taxon>
        <taxon>Ochrophyta</taxon>
        <taxon>Bacillariophyta</taxon>
        <taxon>Coscinodiscophyceae</taxon>
        <taxon>Chaetocerotophycidae</taxon>
        <taxon>Leptocylindrales</taxon>
        <taxon>Leptocylindraceae</taxon>
        <taxon>Leptocylindrus</taxon>
    </lineage>
</organism>
<dbReference type="GO" id="GO:0046872">
    <property type="term" value="F:metal ion binding"/>
    <property type="evidence" value="ECO:0007669"/>
    <property type="project" value="UniProtKB-KW"/>
</dbReference>
<evidence type="ECO:0000313" key="3">
    <source>
        <dbReference type="EMBL" id="CAD9593228.1"/>
    </source>
</evidence>
<dbReference type="InterPro" id="IPR054734">
    <property type="entry name" value="PqqF-like_C_4"/>
</dbReference>
<feature type="domain" description="Coenzyme PQQ synthesis protein F-like C-terminal lobe" evidence="2">
    <location>
        <begin position="123"/>
        <end position="223"/>
    </location>
</feature>
<dbReference type="GO" id="GO:0005829">
    <property type="term" value="C:cytosol"/>
    <property type="evidence" value="ECO:0007669"/>
    <property type="project" value="TreeGrafter"/>
</dbReference>
<evidence type="ECO:0000259" key="2">
    <source>
        <dbReference type="Pfam" id="PF22456"/>
    </source>
</evidence>
<dbReference type="PANTHER" id="PTHR43690:SF18">
    <property type="entry name" value="INSULIN-DEGRADING ENZYME-RELATED"/>
    <property type="match status" value="1"/>
</dbReference>
<name>A0A7S2PDI3_9STRA</name>
<protein>
    <recommendedName>
        <fullName evidence="2">Coenzyme PQQ synthesis protein F-like C-terminal lobe domain-containing protein</fullName>
    </recommendedName>
</protein>
<dbReference type="GO" id="GO:0004222">
    <property type="term" value="F:metalloendopeptidase activity"/>
    <property type="evidence" value="ECO:0007669"/>
    <property type="project" value="TreeGrafter"/>
</dbReference>
<dbReference type="EMBL" id="HBGY01022370">
    <property type="protein sequence ID" value="CAD9593228.1"/>
    <property type="molecule type" value="Transcribed_RNA"/>
</dbReference>
<accession>A0A7S2PDI3</accession>
<dbReference type="InterPro" id="IPR011249">
    <property type="entry name" value="Metalloenz_LuxS/M16"/>
</dbReference>
<dbReference type="Gene3D" id="3.30.830.10">
    <property type="entry name" value="Metalloenzyme, LuxS/M16 peptidase-like"/>
    <property type="match status" value="2"/>
</dbReference>
<dbReference type="GO" id="GO:0051603">
    <property type="term" value="P:proteolysis involved in protein catabolic process"/>
    <property type="evidence" value="ECO:0007669"/>
    <property type="project" value="TreeGrafter"/>
</dbReference>
<proteinExistence type="predicted"/>
<reference evidence="3" key="1">
    <citation type="submission" date="2021-01" db="EMBL/GenBank/DDBJ databases">
        <authorList>
            <person name="Corre E."/>
            <person name="Pelletier E."/>
            <person name="Niang G."/>
            <person name="Scheremetjew M."/>
            <person name="Finn R."/>
            <person name="Kale V."/>
            <person name="Holt S."/>
            <person name="Cochrane G."/>
            <person name="Meng A."/>
            <person name="Brown T."/>
            <person name="Cohen L."/>
        </authorList>
    </citation>
    <scope>NUCLEOTIDE SEQUENCE</scope>
    <source>
        <strain evidence="3">B650</strain>
    </source>
</reference>
<dbReference type="InterPro" id="IPR050626">
    <property type="entry name" value="Peptidase_M16"/>
</dbReference>
<evidence type="ECO:0000256" key="1">
    <source>
        <dbReference type="ARBA" id="ARBA00022723"/>
    </source>
</evidence>
<keyword evidence="1" id="KW-0479">Metal-binding</keyword>
<dbReference type="AlphaFoldDB" id="A0A7S2PDI3"/>
<dbReference type="Pfam" id="PF22456">
    <property type="entry name" value="PqqF-like_C_4"/>
    <property type="match status" value="1"/>
</dbReference>
<dbReference type="GO" id="GO:0043171">
    <property type="term" value="P:peptide catabolic process"/>
    <property type="evidence" value="ECO:0007669"/>
    <property type="project" value="TreeGrafter"/>
</dbReference>
<dbReference type="PANTHER" id="PTHR43690">
    <property type="entry name" value="NARDILYSIN"/>
    <property type="match status" value="1"/>
</dbReference>
<dbReference type="GO" id="GO:0005739">
    <property type="term" value="C:mitochondrion"/>
    <property type="evidence" value="ECO:0007669"/>
    <property type="project" value="TreeGrafter"/>
</dbReference>
<gene>
    <name evidence="3" type="ORF">LDAN0321_LOCUS14124</name>
</gene>
<sequence length="320" mass="36310">MDLCMEVNKFSMFDKIEAISQLTTSDLKAFSKRLLSRVFVEILVHGNSSPSEARNIATTIVDGLASRVPFASTVPTPRVVQLKDRVEYVHRFAGFNPNNPNNVLQTLFQIGITDLKNNSVLALLSHLVQEPAFDELRTQEQLGYIVHTSVKTNGPNIKSLMFLIQSDSYEPQHLNDRVEAFISRFRERLVAMGEEEFQSNTSAVVEEFLEKNKNLAEESSKYWNVINNKSYLFRRFQLLAAEIEKLSKAQILQFFDRYIAKDGVERKKISVQVFGSNHLEKMGEEVVDAVVIPNDNTVDFKQGMSLFPLPPSVDVTGMKL</sequence>